<evidence type="ECO:0000259" key="3">
    <source>
        <dbReference type="PROSITE" id="PS50245"/>
    </source>
</evidence>
<dbReference type="SUPFAM" id="SSF74924">
    <property type="entry name" value="Cap-Gly domain"/>
    <property type="match status" value="1"/>
</dbReference>
<dbReference type="InterPro" id="IPR036859">
    <property type="entry name" value="CAP-Gly_dom_sf"/>
</dbReference>
<organism evidence="4 5">
    <name type="scientific">Diutina rugosa</name>
    <name type="common">Yeast</name>
    <name type="synonym">Candida rugosa</name>
    <dbReference type="NCBI Taxonomy" id="5481"/>
    <lineage>
        <taxon>Eukaryota</taxon>
        <taxon>Fungi</taxon>
        <taxon>Dikarya</taxon>
        <taxon>Ascomycota</taxon>
        <taxon>Saccharomycotina</taxon>
        <taxon>Pichiomycetes</taxon>
        <taxon>Debaryomycetaceae</taxon>
        <taxon>Diutina</taxon>
    </lineage>
</organism>
<dbReference type="OrthoDB" id="2130750at2759"/>
<evidence type="ECO:0000313" key="5">
    <source>
        <dbReference type="Proteomes" id="UP000449547"/>
    </source>
</evidence>
<name>A0A642UE85_DIURU</name>
<dbReference type="PROSITE" id="PS50245">
    <property type="entry name" value="CAP_GLY_2"/>
    <property type="match status" value="1"/>
</dbReference>
<evidence type="ECO:0000313" key="4">
    <source>
        <dbReference type="EMBL" id="KAA8897444.1"/>
    </source>
</evidence>
<feature type="coiled-coil region" evidence="1">
    <location>
        <begin position="228"/>
        <end position="339"/>
    </location>
</feature>
<dbReference type="SMART" id="SM01052">
    <property type="entry name" value="CAP_GLY"/>
    <property type="match status" value="1"/>
</dbReference>
<dbReference type="PROSITE" id="PS00845">
    <property type="entry name" value="CAP_GLY_1"/>
    <property type="match status" value="1"/>
</dbReference>
<reference evidence="4 5" key="1">
    <citation type="submission" date="2019-07" db="EMBL/GenBank/DDBJ databases">
        <title>Genome assembly of two rare yeast pathogens: Diutina rugosa and Trichomonascus ciferrii.</title>
        <authorList>
            <person name="Mixao V."/>
            <person name="Saus E."/>
            <person name="Hansen A."/>
            <person name="Lass-Flor C."/>
            <person name="Gabaldon T."/>
        </authorList>
    </citation>
    <scope>NUCLEOTIDE SEQUENCE [LARGE SCALE GENOMIC DNA]</scope>
    <source>
        <strain evidence="4 5">CBS 613</strain>
    </source>
</reference>
<comment type="caution">
    <text evidence="4">The sequence shown here is derived from an EMBL/GenBank/DDBJ whole genome shotgun (WGS) entry which is preliminary data.</text>
</comment>
<dbReference type="Proteomes" id="UP000449547">
    <property type="component" value="Unassembled WGS sequence"/>
</dbReference>
<feature type="region of interest" description="Disordered" evidence="2">
    <location>
        <begin position="67"/>
        <end position="92"/>
    </location>
</feature>
<keyword evidence="5" id="KW-1185">Reference proteome</keyword>
<feature type="domain" description="CAP-Gly" evidence="3">
    <location>
        <begin position="20"/>
        <end position="62"/>
    </location>
</feature>
<feature type="coiled-coil region" evidence="1">
    <location>
        <begin position="705"/>
        <end position="757"/>
    </location>
</feature>
<keyword evidence="1" id="KW-0175">Coiled coil</keyword>
<dbReference type="InterPro" id="IPR000938">
    <property type="entry name" value="CAP-Gly_domain"/>
</dbReference>
<dbReference type="Pfam" id="PF01302">
    <property type="entry name" value="CAP_GLY"/>
    <property type="match status" value="1"/>
</dbReference>
<dbReference type="RefSeq" id="XP_034009981.1">
    <property type="nucleotide sequence ID" value="XM_034158182.1"/>
</dbReference>
<protein>
    <recommendedName>
        <fullName evidence="3">CAP-Gly domain-containing protein</fullName>
    </recommendedName>
</protein>
<dbReference type="EMBL" id="SWFT01000157">
    <property type="protein sequence ID" value="KAA8897444.1"/>
    <property type="molecule type" value="Genomic_DNA"/>
</dbReference>
<evidence type="ECO:0000256" key="1">
    <source>
        <dbReference type="SAM" id="Coils"/>
    </source>
</evidence>
<dbReference type="GeneID" id="54783874"/>
<dbReference type="Gene3D" id="2.30.30.190">
    <property type="entry name" value="CAP Gly-rich-like domain"/>
    <property type="match status" value="1"/>
</dbReference>
<dbReference type="PANTHER" id="PTHR18916">
    <property type="entry name" value="DYNACTIN 1-RELATED MICROTUBULE-BINDING"/>
    <property type="match status" value="1"/>
</dbReference>
<feature type="compositionally biased region" description="Polar residues" evidence="2">
    <location>
        <begin position="68"/>
        <end position="89"/>
    </location>
</feature>
<evidence type="ECO:0000256" key="2">
    <source>
        <dbReference type="SAM" id="MobiDB-lite"/>
    </source>
</evidence>
<dbReference type="AlphaFoldDB" id="A0A642UE85"/>
<gene>
    <name evidence="4" type="ORF">DIURU_005223</name>
</gene>
<accession>A0A642UE85</accession>
<proteinExistence type="predicted"/>
<feature type="coiled-coil region" evidence="1">
    <location>
        <begin position="101"/>
        <end position="176"/>
    </location>
</feature>
<sequence>MLVGDSVLAKGIPATVRFIGTTDFAPGVWVGVELASADGKHDGSVQGVRYFTCPNKHGMFVREAMVTASRTPSRSSELTRPSSISSDASLPQDMPSIHRVVDKLQAKLKRTTDELKECRSKVADLQTKVSTAVWMEKEHEALKQEKEELEAHYNELKESNTSLKDELELIRQLEEEIKSGLALDSWTADDATIILTRNKQLELLVDDLEALITDDGQELSSASVSRHPARLTSQLDEARNKISELQQKLEALADVEVVMESLNVENEDLSAKVTTLNQHIDELNELSKIENEEQAKLEMKLRDEIKQLQVEIEQSQQSMEELKRKNKFLESRVIKLRSEARANSTQDDDDSPFNQSTMIHDQAFEELNLELRKAQVKYQIERFRYQLTSIKLESAEHQGTSSGFQAYKVKEFKKTIEVILDASFSEISVTIPHIIHSFRVLIAYLTQIEKLLYFGNIDTLEQSLNLLKVQFDKITGAVLDMTPSLIEDSFVSQFLHSSASAVMNSGELAGRHMFQFFFNLISLEVKEYRDIIGTLRNHMLACTDNTNSSLADLKSQLTSATSALAELESGVTAKQFELDALDDHQTTRLDFKWESILEKWHQSSSIVLALSSYNIANDIIPSQSKDIIDELLDDPQKLEQIHKLSDVLKAYESVVLSPVDIVDIEEAPKSIHDQVSHQSEVKRASIVTSSSADLQQQVIDDKLHIDMLEKNMKQLNLQWQSQREALKNQLKAVQDQVETLKKQKQEMATHTKALEAEVATLVKANSLYDLKEFDSLLEENNHIDKLRMIGEMNMLRKMIDATYQWRPQAPALAPLQRMPKVRKGDCTITDALSLLTKTTVRPLVYSETEETPLHQRFTYQHKVMVEGYEWYKGLNRRAL</sequence>
<dbReference type="VEuPathDB" id="FungiDB:DIURU_005223"/>